<sequence>MQNEKVYVEPTTVVAIAKFAYAAWQAYQKNRREQEELDLLRSIDRRLGRVLDNQQVILRKLDEMQVFISAELRAHGIDQIRDEVEAYRSNLEVVAKLIPNSPEAALQRVRELEMPTRLLCFELMEKGFSAFLMSVPASILHLAVLDTMRRLGEDAEVIKNLELAYLTQWEQIFSSWLEEGEQQGIVYAANLLKQNRERWSNSIAAYPREHHVGWHKTNSFKTERRSIYRKYIKKWLVIEGSKEDGFSGRGRRGPGKEWRYHGYNDVHPGTHKESDDLGFKASIPIEQTRSLAEVYPWLSGNKHSFDFDGDEAYELERDELANFLSDGAGKAISAMHPALQKLNNLRQHWIDAVSDETEFAEFVAISLKIRQEASERREELEA</sequence>
<name>A0ABX9A7I4_9SPHN</name>
<keyword evidence="2" id="KW-1185">Reference proteome</keyword>
<reference evidence="1 2" key="1">
    <citation type="submission" date="2021-08" db="EMBL/GenBank/DDBJ databases">
        <title>Comparative Genomics Analysis of the Genus Qipengyuania Reveals Extensive Genetic Diversity and Metabolic Versatility, Including the Description of Fifteen Novel Species.</title>
        <authorList>
            <person name="Liu Y."/>
        </authorList>
    </citation>
    <scope>NUCLEOTIDE SEQUENCE [LARGE SCALE GENOMIC DNA]</scope>
    <source>
        <strain evidence="1 2">1NDH1</strain>
    </source>
</reference>
<gene>
    <name evidence="1" type="ORF">K3136_05910</name>
</gene>
<accession>A0ABX9A7I4</accession>
<dbReference type="Proteomes" id="UP000824321">
    <property type="component" value="Chromosome"/>
</dbReference>
<protein>
    <submittedName>
        <fullName evidence="1">Uncharacterized protein</fullName>
    </submittedName>
</protein>
<dbReference type="EMBL" id="CP081294">
    <property type="protein sequence ID" value="QZD96224.1"/>
    <property type="molecule type" value="Genomic_DNA"/>
</dbReference>
<proteinExistence type="predicted"/>
<evidence type="ECO:0000313" key="2">
    <source>
        <dbReference type="Proteomes" id="UP000824321"/>
    </source>
</evidence>
<evidence type="ECO:0000313" key="1">
    <source>
        <dbReference type="EMBL" id="QZD96224.1"/>
    </source>
</evidence>
<organism evidence="1 2">
    <name type="scientific">Qipengyuania gelatinilytica</name>
    <dbReference type="NCBI Taxonomy" id="2867231"/>
    <lineage>
        <taxon>Bacteria</taxon>
        <taxon>Pseudomonadati</taxon>
        <taxon>Pseudomonadota</taxon>
        <taxon>Alphaproteobacteria</taxon>
        <taxon>Sphingomonadales</taxon>
        <taxon>Erythrobacteraceae</taxon>
        <taxon>Qipengyuania</taxon>
    </lineage>
</organism>
<dbReference type="RefSeq" id="WP_221431948.1">
    <property type="nucleotide sequence ID" value="NZ_CP081294.1"/>
</dbReference>